<dbReference type="Pfam" id="PF00892">
    <property type="entry name" value="EamA"/>
    <property type="match status" value="2"/>
</dbReference>
<feature type="domain" description="EamA" evidence="2">
    <location>
        <begin position="154"/>
        <end position="279"/>
    </location>
</feature>
<evidence type="ECO:0000313" key="3">
    <source>
        <dbReference type="EMBL" id="MFN2977383.1"/>
    </source>
</evidence>
<comment type="caution">
    <text evidence="3">The sequence shown here is derived from an EMBL/GenBank/DDBJ whole genome shotgun (WGS) entry which is preliminary data.</text>
</comment>
<dbReference type="Proteomes" id="UP001634747">
    <property type="component" value="Unassembled WGS sequence"/>
</dbReference>
<name>A0ABW9KPC9_9BACT</name>
<dbReference type="InterPro" id="IPR000620">
    <property type="entry name" value="EamA_dom"/>
</dbReference>
<feature type="transmembrane region" description="Helical" evidence="1">
    <location>
        <begin position="98"/>
        <end position="119"/>
    </location>
</feature>
<evidence type="ECO:0000313" key="4">
    <source>
        <dbReference type="Proteomes" id="UP001634747"/>
    </source>
</evidence>
<evidence type="ECO:0000256" key="1">
    <source>
        <dbReference type="SAM" id="Phobius"/>
    </source>
</evidence>
<protein>
    <submittedName>
        <fullName evidence="3">DMT family transporter</fullName>
    </submittedName>
</protein>
<keyword evidence="1" id="KW-0812">Transmembrane</keyword>
<dbReference type="SUPFAM" id="SSF103481">
    <property type="entry name" value="Multidrug resistance efflux transporter EmrE"/>
    <property type="match status" value="2"/>
</dbReference>
<evidence type="ECO:0000259" key="2">
    <source>
        <dbReference type="Pfam" id="PF00892"/>
    </source>
</evidence>
<sequence>MRRTVSHLQAAGLALLGYSLWVLCDVSLKFAGASTLPRLEIIALVGLAAALIVMLAAAVRGQIRSLLPRQPVRQVLRSLLDMGNNIGVLIALQHASLTMFYILVFLSPLVAAVLAHLWLRERLGWQRILALALGFCGIVIAVNPLSAVHHADAIGYAACAVCVACFSANMVWSRRLTQTESANSLAFVSGITIALVAGACTAGHLQSVSLRMSGVIVAISVFGVVGNLCFFFALRHAATAYVSQFHYSQLPVGAVIGYVLWGERLTLAMLLGAILIVAAGMYTAATEKPSVASEIAVTG</sequence>
<feature type="transmembrane region" description="Helical" evidence="1">
    <location>
        <begin position="41"/>
        <end position="63"/>
    </location>
</feature>
<proteinExistence type="predicted"/>
<organism evidence="3 4">
    <name type="scientific">Terriglobus aquaticus</name>
    <dbReference type="NCBI Taxonomy" id="940139"/>
    <lineage>
        <taxon>Bacteria</taxon>
        <taxon>Pseudomonadati</taxon>
        <taxon>Acidobacteriota</taxon>
        <taxon>Terriglobia</taxon>
        <taxon>Terriglobales</taxon>
        <taxon>Acidobacteriaceae</taxon>
        <taxon>Terriglobus</taxon>
    </lineage>
</organism>
<feature type="transmembrane region" description="Helical" evidence="1">
    <location>
        <begin position="153"/>
        <end position="172"/>
    </location>
</feature>
<reference evidence="3 4" key="1">
    <citation type="submission" date="2024-12" db="EMBL/GenBank/DDBJ databases">
        <authorList>
            <person name="Lee Y."/>
        </authorList>
    </citation>
    <scope>NUCLEOTIDE SEQUENCE [LARGE SCALE GENOMIC DNA]</scope>
    <source>
        <strain evidence="3 4">03SUJ4</strain>
    </source>
</reference>
<keyword evidence="4" id="KW-1185">Reference proteome</keyword>
<feature type="transmembrane region" description="Helical" evidence="1">
    <location>
        <begin position="212"/>
        <end position="233"/>
    </location>
</feature>
<dbReference type="PANTHER" id="PTHR22911:SF135">
    <property type="entry name" value="BLR4310 PROTEIN"/>
    <property type="match status" value="1"/>
</dbReference>
<feature type="domain" description="EamA" evidence="2">
    <location>
        <begin position="12"/>
        <end position="141"/>
    </location>
</feature>
<dbReference type="RefSeq" id="WP_263414452.1">
    <property type="nucleotide sequence ID" value="NZ_BAABBH010000001.1"/>
</dbReference>
<dbReference type="PANTHER" id="PTHR22911">
    <property type="entry name" value="ACYL-MALONYL CONDENSING ENZYME-RELATED"/>
    <property type="match status" value="1"/>
</dbReference>
<keyword evidence="1" id="KW-1133">Transmembrane helix</keyword>
<accession>A0ABW9KPC9</accession>
<gene>
    <name evidence="3" type="ORF">ACK2TP_16550</name>
</gene>
<feature type="transmembrane region" description="Helical" evidence="1">
    <location>
        <begin position="128"/>
        <end position="147"/>
    </location>
</feature>
<dbReference type="InterPro" id="IPR037185">
    <property type="entry name" value="EmrE-like"/>
</dbReference>
<keyword evidence="1" id="KW-0472">Membrane</keyword>
<dbReference type="EMBL" id="JBJYXY010000001">
    <property type="protein sequence ID" value="MFN2977383.1"/>
    <property type="molecule type" value="Genomic_DNA"/>
</dbReference>
<feature type="transmembrane region" description="Helical" evidence="1">
    <location>
        <begin position="184"/>
        <end position="206"/>
    </location>
</feature>